<dbReference type="RefSeq" id="WP_076138980.1">
    <property type="nucleotide sequence ID" value="NZ_MPTN01000001.1"/>
</dbReference>
<reference evidence="1 2" key="1">
    <citation type="submission" date="2016-10" db="EMBL/GenBank/DDBJ databases">
        <title>Paenibacillus species isolates.</title>
        <authorList>
            <person name="Beno S.M."/>
        </authorList>
    </citation>
    <scope>NUCLEOTIDE SEQUENCE [LARGE SCALE GENOMIC DNA]</scope>
    <source>
        <strain evidence="1 2">FSL H7-0918</strain>
    </source>
</reference>
<protein>
    <submittedName>
        <fullName evidence="1">Uncharacterized protein</fullName>
    </submittedName>
</protein>
<evidence type="ECO:0000313" key="2">
    <source>
        <dbReference type="Proteomes" id="UP000187323"/>
    </source>
</evidence>
<organism evidence="1 2">
    <name type="scientific">Paenibacillus odorifer</name>
    <dbReference type="NCBI Taxonomy" id="189426"/>
    <lineage>
        <taxon>Bacteria</taxon>
        <taxon>Bacillati</taxon>
        <taxon>Bacillota</taxon>
        <taxon>Bacilli</taxon>
        <taxon>Bacillales</taxon>
        <taxon>Paenibacillaceae</taxon>
        <taxon>Paenibacillus</taxon>
    </lineage>
</organism>
<name>A0AB36J5Z7_9BACL</name>
<dbReference type="Proteomes" id="UP000187323">
    <property type="component" value="Unassembled WGS sequence"/>
</dbReference>
<dbReference type="AlphaFoldDB" id="A0AB36J5Z7"/>
<dbReference type="EMBL" id="MPTO01000053">
    <property type="protein sequence ID" value="OME10022.1"/>
    <property type="molecule type" value="Genomic_DNA"/>
</dbReference>
<sequence length="64" mass="7846">MLSKLIKRFSWHKKKEKEMETASRRVALTILRYKESSKEIQEEIERNRFARYLVYDKGDHHGIH</sequence>
<gene>
    <name evidence="1" type="ORF">BSK47_31485</name>
</gene>
<evidence type="ECO:0000313" key="1">
    <source>
        <dbReference type="EMBL" id="OME10022.1"/>
    </source>
</evidence>
<proteinExistence type="predicted"/>
<accession>A0AB36J5Z7</accession>
<comment type="caution">
    <text evidence="1">The sequence shown here is derived from an EMBL/GenBank/DDBJ whole genome shotgun (WGS) entry which is preliminary data.</text>
</comment>